<name>A0A9Q1F5S5_SYNKA</name>
<dbReference type="Proteomes" id="UP001152622">
    <property type="component" value="Chromosome 8"/>
</dbReference>
<accession>A0A9Q1F5S5</accession>
<keyword evidence="2" id="KW-1185">Reference proteome</keyword>
<proteinExistence type="predicted"/>
<comment type="caution">
    <text evidence="1">The sequence shown here is derived from an EMBL/GenBank/DDBJ whole genome shotgun (WGS) entry which is preliminary data.</text>
</comment>
<evidence type="ECO:0000313" key="1">
    <source>
        <dbReference type="EMBL" id="KAJ8351585.1"/>
    </source>
</evidence>
<reference evidence="1" key="1">
    <citation type="journal article" date="2023" name="Science">
        <title>Genome structures resolve the early diversification of teleost fishes.</title>
        <authorList>
            <person name="Parey E."/>
            <person name="Louis A."/>
            <person name="Montfort J."/>
            <person name="Bouchez O."/>
            <person name="Roques C."/>
            <person name="Iampietro C."/>
            <person name="Lluch J."/>
            <person name="Castinel A."/>
            <person name="Donnadieu C."/>
            <person name="Desvignes T."/>
            <person name="Floi Bucao C."/>
            <person name="Jouanno E."/>
            <person name="Wen M."/>
            <person name="Mejri S."/>
            <person name="Dirks R."/>
            <person name="Jansen H."/>
            <person name="Henkel C."/>
            <person name="Chen W.J."/>
            <person name="Zahm M."/>
            <person name="Cabau C."/>
            <person name="Klopp C."/>
            <person name="Thompson A.W."/>
            <person name="Robinson-Rechavi M."/>
            <person name="Braasch I."/>
            <person name="Lecointre G."/>
            <person name="Bobe J."/>
            <person name="Postlethwait J.H."/>
            <person name="Berthelot C."/>
            <person name="Roest Crollius H."/>
            <person name="Guiguen Y."/>
        </authorList>
    </citation>
    <scope>NUCLEOTIDE SEQUENCE</scope>
    <source>
        <strain evidence="1">WJC10195</strain>
    </source>
</reference>
<organism evidence="1 2">
    <name type="scientific">Synaphobranchus kaupii</name>
    <name type="common">Kaup's arrowtooth eel</name>
    <dbReference type="NCBI Taxonomy" id="118154"/>
    <lineage>
        <taxon>Eukaryota</taxon>
        <taxon>Metazoa</taxon>
        <taxon>Chordata</taxon>
        <taxon>Craniata</taxon>
        <taxon>Vertebrata</taxon>
        <taxon>Euteleostomi</taxon>
        <taxon>Actinopterygii</taxon>
        <taxon>Neopterygii</taxon>
        <taxon>Teleostei</taxon>
        <taxon>Anguilliformes</taxon>
        <taxon>Synaphobranchidae</taxon>
        <taxon>Synaphobranchus</taxon>
    </lineage>
</organism>
<dbReference type="EMBL" id="JAINUF010000008">
    <property type="protein sequence ID" value="KAJ8351585.1"/>
    <property type="molecule type" value="Genomic_DNA"/>
</dbReference>
<sequence length="125" mass="13909">MPGLLHPRLVPALTELQRHTTLTHAACQATINRFWPANSNLQLDWVDVMLMPRGGSPATDEQLCQVDLASWGKARLSQKPHLITDALKALRCLRARDDGISSAIDSNYLNIASEDFSSQIQEFRA</sequence>
<protein>
    <submittedName>
        <fullName evidence="1">Uncharacterized protein</fullName>
    </submittedName>
</protein>
<gene>
    <name evidence="1" type="ORF">SKAU_G00230610</name>
</gene>
<dbReference type="AlphaFoldDB" id="A0A9Q1F5S5"/>
<evidence type="ECO:0000313" key="2">
    <source>
        <dbReference type="Proteomes" id="UP001152622"/>
    </source>
</evidence>